<evidence type="ECO:0000313" key="1">
    <source>
        <dbReference type="EMBL" id="RHN50252.1"/>
    </source>
</evidence>
<evidence type="ECO:0000313" key="2">
    <source>
        <dbReference type="Proteomes" id="UP000265566"/>
    </source>
</evidence>
<protein>
    <submittedName>
        <fullName evidence="1">Uncharacterized protein</fullName>
    </submittedName>
</protein>
<proteinExistence type="predicted"/>
<comment type="caution">
    <text evidence="1">The sequence shown here is derived from an EMBL/GenBank/DDBJ whole genome shotgun (WGS) entry which is preliminary data.</text>
</comment>
<dbReference type="Gramene" id="rna34521">
    <property type="protein sequence ID" value="RHN50252.1"/>
    <property type="gene ID" value="gene34521"/>
</dbReference>
<name>A0A396HA98_MEDTR</name>
<sequence length="40" mass="4669">MCLLLPRAIEYLARFHVLKVQSMFVNYGSQKMNIFSNFAS</sequence>
<gene>
    <name evidence="1" type="ORF">MtrunA17_Chr6g0455441</name>
</gene>
<dbReference type="EMBL" id="PSQE01000006">
    <property type="protein sequence ID" value="RHN50252.1"/>
    <property type="molecule type" value="Genomic_DNA"/>
</dbReference>
<reference evidence="2" key="1">
    <citation type="journal article" date="2018" name="Nat. Plants">
        <title>Whole-genome landscape of Medicago truncatula symbiotic genes.</title>
        <authorList>
            <person name="Pecrix Y."/>
            <person name="Staton S.E."/>
            <person name="Sallet E."/>
            <person name="Lelandais-Briere C."/>
            <person name="Moreau S."/>
            <person name="Carrere S."/>
            <person name="Blein T."/>
            <person name="Jardinaud M.F."/>
            <person name="Latrasse D."/>
            <person name="Zouine M."/>
            <person name="Zahm M."/>
            <person name="Kreplak J."/>
            <person name="Mayjonade B."/>
            <person name="Satge C."/>
            <person name="Perez M."/>
            <person name="Cauet S."/>
            <person name="Marande W."/>
            <person name="Chantry-Darmon C."/>
            <person name="Lopez-Roques C."/>
            <person name="Bouchez O."/>
            <person name="Berard A."/>
            <person name="Debelle F."/>
            <person name="Munos S."/>
            <person name="Bendahmane A."/>
            <person name="Berges H."/>
            <person name="Niebel A."/>
            <person name="Buitink J."/>
            <person name="Frugier F."/>
            <person name="Benhamed M."/>
            <person name="Crespi M."/>
            <person name="Gouzy J."/>
            <person name="Gamas P."/>
        </authorList>
    </citation>
    <scope>NUCLEOTIDE SEQUENCE [LARGE SCALE GENOMIC DNA]</scope>
    <source>
        <strain evidence="2">cv. Jemalong A17</strain>
    </source>
</reference>
<dbReference type="Proteomes" id="UP000265566">
    <property type="component" value="Chromosome 6"/>
</dbReference>
<accession>A0A396HA98</accession>
<dbReference type="AlphaFoldDB" id="A0A396HA98"/>
<organism evidence="1 2">
    <name type="scientific">Medicago truncatula</name>
    <name type="common">Barrel medic</name>
    <name type="synonym">Medicago tribuloides</name>
    <dbReference type="NCBI Taxonomy" id="3880"/>
    <lineage>
        <taxon>Eukaryota</taxon>
        <taxon>Viridiplantae</taxon>
        <taxon>Streptophyta</taxon>
        <taxon>Embryophyta</taxon>
        <taxon>Tracheophyta</taxon>
        <taxon>Spermatophyta</taxon>
        <taxon>Magnoliopsida</taxon>
        <taxon>eudicotyledons</taxon>
        <taxon>Gunneridae</taxon>
        <taxon>Pentapetalae</taxon>
        <taxon>rosids</taxon>
        <taxon>fabids</taxon>
        <taxon>Fabales</taxon>
        <taxon>Fabaceae</taxon>
        <taxon>Papilionoideae</taxon>
        <taxon>50 kb inversion clade</taxon>
        <taxon>NPAAA clade</taxon>
        <taxon>Hologalegina</taxon>
        <taxon>IRL clade</taxon>
        <taxon>Trifolieae</taxon>
        <taxon>Medicago</taxon>
    </lineage>
</organism>